<organism evidence="1">
    <name type="scientific">Anguilla anguilla</name>
    <name type="common">European freshwater eel</name>
    <name type="synonym">Muraena anguilla</name>
    <dbReference type="NCBI Taxonomy" id="7936"/>
    <lineage>
        <taxon>Eukaryota</taxon>
        <taxon>Metazoa</taxon>
        <taxon>Chordata</taxon>
        <taxon>Craniata</taxon>
        <taxon>Vertebrata</taxon>
        <taxon>Euteleostomi</taxon>
        <taxon>Actinopterygii</taxon>
        <taxon>Neopterygii</taxon>
        <taxon>Teleostei</taxon>
        <taxon>Anguilliformes</taxon>
        <taxon>Anguillidae</taxon>
        <taxon>Anguilla</taxon>
    </lineage>
</organism>
<name>A0A0E9VAA7_ANGAN</name>
<evidence type="ECO:0000313" key="1">
    <source>
        <dbReference type="EMBL" id="JAH75044.1"/>
    </source>
</evidence>
<reference evidence="1" key="2">
    <citation type="journal article" date="2015" name="Fish Shellfish Immunol.">
        <title>Early steps in the European eel (Anguilla anguilla)-Vibrio vulnificus interaction in the gills: Role of the RtxA13 toxin.</title>
        <authorList>
            <person name="Callol A."/>
            <person name="Pajuelo D."/>
            <person name="Ebbesson L."/>
            <person name="Teles M."/>
            <person name="MacKenzie S."/>
            <person name="Amaro C."/>
        </authorList>
    </citation>
    <scope>NUCLEOTIDE SEQUENCE</scope>
</reference>
<reference evidence="1" key="1">
    <citation type="submission" date="2014-11" db="EMBL/GenBank/DDBJ databases">
        <authorList>
            <person name="Amaro Gonzalez C."/>
        </authorList>
    </citation>
    <scope>NUCLEOTIDE SEQUENCE</scope>
</reference>
<sequence length="48" mass="5138">MGGNVCWSLSKAWGGSVQNTAQHDNPQTVLVLGFVLFHSLHNTAGLDE</sequence>
<proteinExistence type="predicted"/>
<dbReference type="AlphaFoldDB" id="A0A0E9VAA7"/>
<accession>A0A0E9VAA7</accession>
<protein>
    <submittedName>
        <fullName evidence="1">Uncharacterized protein</fullName>
    </submittedName>
</protein>
<dbReference type="EMBL" id="GBXM01033533">
    <property type="protein sequence ID" value="JAH75044.1"/>
    <property type="molecule type" value="Transcribed_RNA"/>
</dbReference>